<feature type="region of interest" description="Disordered" evidence="1">
    <location>
        <begin position="1"/>
        <end position="26"/>
    </location>
</feature>
<organism evidence="2">
    <name type="scientific">viral metagenome</name>
    <dbReference type="NCBI Taxonomy" id="1070528"/>
    <lineage>
        <taxon>unclassified sequences</taxon>
        <taxon>metagenomes</taxon>
        <taxon>organismal metagenomes</taxon>
    </lineage>
</organism>
<dbReference type="PROSITE" id="PS00092">
    <property type="entry name" value="N6_MTASE"/>
    <property type="match status" value="1"/>
</dbReference>
<dbReference type="AlphaFoldDB" id="A0A6M3LR70"/>
<dbReference type="EMBL" id="MT143358">
    <property type="protein sequence ID" value="QJA95964.1"/>
    <property type="molecule type" value="Genomic_DNA"/>
</dbReference>
<dbReference type="GO" id="GO:0003676">
    <property type="term" value="F:nucleic acid binding"/>
    <property type="evidence" value="ECO:0007669"/>
    <property type="project" value="InterPro"/>
</dbReference>
<sequence>MTNSKTIKKEQLTALSPPIGSQTPHYESEAQSKNIAWFLPRPKPDHYKGGMPLYAEDWIIELAKNILDNTDIKLLNLFCGMNKYGLRIDIKPEVEPDVLCDAHKLTEKVSGEFDVIFADPPYSDDEAKTIYGTPKLNYKKWTSEADKLLRPGGLLIVYHKYVMPNPNPDKYFVVKRVFIGNRVYHLPRVAIYFMKK</sequence>
<dbReference type="SUPFAM" id="SSF53335">
    <property type="entry name" value="S-adenosyl-L-methionine-dependent methyltransferases"/>
    <property type="match status" value="1"/>
</dbReference>
<dbReference type="InterPro" id="IPR002052">
    <property type="entry name" value="DNA_methylase_N6_adenine_CS"/>
</dbReference>
<proteinExistence type="predicted"/>
<evidence type="ECO:0000313" key="2">
    <source>
        <dbReference type="EMBL" id="QJA95964.1"/>
    </source>
</evidence>
<evidence type="ECO:0000256" key="1">
    <source>
        <dbReference type="SAM" id="MobiDB-lite"/>
    </source>
</evidence>
<evidence type="ECO:0008006" key="3">
    <source>
        <dbReference type="Google" id="ProtNLM"/>
    </source>
</evidence>
<dbReference type="GO" id="GO:0032259">
    <property type="term" value="P:methylation"/>
    <property type="evidence" value="ECO:0007669"/>
    <property type="project" value="InterPro"/>
</dbReference>
<name>A0A6M3LR70_9ZZZZ</name>
<dbReference type="CDD" id="cd02440">
    <property type="entry name" value="AdoMet_MTases"/>
    <property type="match status" value="1"/>
</dbReference>
<gene>
    <name evidence="2" type="ORF">MM415B05042_0013</name>
</gene>
<accession>A0A6M3LR70</accession>
<dbReference type="GO" id="GO:0008168">
    <property type="term" value="F:methyltransferase activity"/>
    <property type="evidence" value="ECO:0007669"/>
    <property type="project" value="InterPro"/>
</dbReference>
<protein>
    <recommendedName>
        <fullName evidence="3">Methyltransferase</fullName>
    </recommendedName>
</protein>
<dbReference type="InterPro" id="IPR029063">
    <property type="entry name" value="SAM-dependent_MTases_sf"/>
</dbReference>
<reference evidence="2" key="1">
    <citation type="submission" date="2020-03" db="EMBL/GenBank/DDBJ databases">
        <title>The deep terrestrial virosphere.</title>
        <authorList>
            <person name="Holmfeldt K."/>
            <person name="Nilsson E."/>
            <person name="Simone D."/>
            <person name="Lopez-Fernandez M."/>
            <person name="Wu X."/>
            <person name="de Brujin I."/>
            <person name="Lundin D."/>
            <person name="Andersson A."/>
            <person name="Bertilsson S."/>
            <person name="Dopson M."/>
        </authorList>
    </citation>
    <scope>NUCLEOTIDE SEQUENCE</scope>
    <source>
        <strain evidence="2">MM415B05042</strain>
    </source>
</reference>
<dbReference type="Gene3D" id="3.40.50.150">
    <property type="entry name" value="Vaccinia Virus protein VP39"/>
    <property type="match status" value="1"/>
</dbReference>